<dbReference type="STRING" id="755172.HMPREF1863_00494"/>
<reference evidence="3" key="1">
    <citation type="submission" date="2016-01" db="EMBL/GenBank/DDBJ databases">
        <authorList>
            <person name="Mitreva M."/>
            <person name="Pepin K.H."/>
            <person name="Mihindukulasuriya K.A."/>
            <person name="Fulton R."/>
            <person name="Fronick C."/>
            <person name="O'Laughlin M."/>
            <person name="Miner T."/>
            <person name="Herter B."/>
            <person name="Rosa B.A."/>
            <person name="Cordes M."/>
            <person name="Tomlinson C."/>
            <person name="Wollam A."/>
            <person name="Palsikar V.B."/>
            <person name="Mardis E.R."/>
            <person name="Wilson R.K."/>
        </authorList>
    </citation>
    <scope>NUCLEOTIDE SEQUENCE [LARGE SCALE GENOMIC DNA]</scope>
    <source>
        <strain evidence="3">DNF00729</strain>
    </source>
</reference>
<gene>
    <name evidence="2" type="ORF">HMPREF1863_00494</name>
</gene>
<dbReference type="EMBL" id="LSDG01000019">
    <property type="protein sequence ID" value="KXB67307.1"/>
    <property type="molecule type" value="Genomic_DNA"/>
</dbReference>
<sequence length="74" mass="7440">MNGGDAVAVAHSVAYIVAMGIAGDGAVVARGDDAVISIDEDAAYEGAIASGTTGDDFCNFHKVTIPRFSQDAPP</sequence>
<evidence type="ECO:0000259" key="1">
    <source>
        <dbReference type="PROSITE" id="PS50507"/>
    </source>
</evidence>
<evidence type="ECO:0000313" key="3">
    <source>
        <dbReference type="Proteomes" id="UP000070442"/>
    </source>
</evidence>
<feature type="domain" description="RdRp catalytic" evidence="1">
    <location>
        <begin position="1"/>
        <end position="46"/>
    </location>
</feature>
<dbReference type="InterPro" id="IPR007094">
    <property type="entry name" value="RNA-dir_pol_PSvirus"/>
</dbReference>
<dbReference type="AlphaFoldDB" id="A0A134AHV3"/>
<dbReference type="GO" id="GO:0039694">
    <property type="term" value="P:viral RNA genome replication"/>
    <property type="evidence" value="ECO:0007669"/>
    <property type="project" value="InterPro"/>
</dbReference>
<dbReference type="PROSITE" id="PS50507">
    <property type="entry name" value="RDRP_SSRNA_POS"/>
    <property type="match status" value="1"/>
</dbReference>
<evidence type="ECO:0000313" key="2">
    <source>
        <dbReference type="EMBL" id="KXB67307.1"/>
    </source>
</evidence>
<organism evidence="2 3">
    <name type="scientific">Aedoeadaptatus coxii</name>
    <dbReference type="NCBI Taxonomy" id="755172"/>
    <lineage>
        <taxon>Bacteria</taxon>
        <taxon>Bacillati</taxon>
        <taxon>Bacillota</taxon>
        <taxon>Tissierellia</taxon>
        <taxon>Tissierellales</taxon>
        <taxon>Peptoniphilaceae</taxon>
        <taxon>Aedoeadaptatus</taxon>
    </lineage>
</organism>
<name>A0A134AHV3_9FIRM</name>
<comment type="caution">
    <text evidence="2">The sequence shown here is derived from an EMBL/GenBank/DDBJ whole genome shotgun (WGS) entry which is preliminary data.</text>
</comment>
<keyword evidence="3" id="KW-1185">Reference proteome</keyword>
<proteinExistence type="predicted"/>
<dbReference type="GO" id="GO:0003968">
    <property type="term" value="F:RNA-directed RNA polymerase activity"/>
    <property type="evidence" value="ECO:0007669"/>
    <property type="project" value="InterPro"/>
</dbReference>
<accession>A0A134AHV3</accession>
<dbReference type="Proteomes" id="UP000070442">
    <property type="component" value="Unassembled WGS sequence"/>
</dbReference>
<protein>
    <recommendedName>
        <fullName evidence="1">RdRp catalytic domain-containing protein</fullName>
    </recommendedName>
</protein>